<feature type="region of interest" description="Disordered" evidence="1">
    <location>
        <begin position="105"/>
        <end position="124"/>
    </location>
</feature>
<dbReference type="GeneID" id="63829035"/>
<reference evidence="3 4" key="1">
    <citation type="journal article" date="2016" name="Mol. Biol. Evol.">
        <title>Comparative Genomics of Early-Diverging Mushroom-Forming Fungi Provides Insights into the Origins of Lignocellulose Decay Capabilities.</title>
        <authorList>
            <person name="Nagy L.G."/>
            <person name="Riley R."/>
            <person name="Tritt A."/>
            <person name="Adam C."/>
            <person name="Daum C."/>
            <person name="Floudas D."/>
            <person name="Sun H."/>
            <person name="Yadav J.S."/>
            <person name="Pangilinan J."/>
            <person name="Larsson K.H."/>
            <person name="Matsuura K."/>
            <person name="Barry K."/>
            <person name="Labutti K."/>
            <person name="Kuo R."/>
            <person name="Ohm R.A."/>
            <person name="Bhattacharya S.S."/>
            <person name="Shirouzu T."/>
            <person name="Yoshinaga Y."/>
            <person name="Martin F.M."/>
            <person name="Grigoriev I.V."/>
            <person name="Hibbett D.S."/>
        </authorList>
    </citation>
    <scope>NUCLEOTIDE SEQUENCE [LARGE SCALE GENOMIC DNA]</scope>
    <source>
        <strain evidence="3 4">93-53</strain>
    </source>
</reference>
<dbReference type="EMBL" id="KV427607">
    <property type="protein sequence ID" value="KZT11612.1"/>
    <property type="molecule type" value="Genomic_DNA"/>
</dbReference>
<dbReference type="RefSeq" id="XP_040769352.1">
    <property type="nucleotide sequence ID" value="XM_040912007.1"/>
</dbReference>
<accession>A0A165HE23</accession>
<keyword evidence="2" id="KW-0472">Membrane</keyword>
<evidence type="ECO:0000313" key="3">
    <source>
        <dbReference type="EMBL" id="KZT11612.1"/>
    </source>
</evidence>
<keyword evidence="2" id="KW-1133">Transmembrane helix</keyword>
<dbReference type="InParanoid" id="A0A165HE23"/>
<keyword evidence="4" id="KW-1185">Reference proteome</keyword>
<name>A0A165HE23_9APHY</name>
<dbReference type="Proteomes" id="UP000076871">
    <property type="component" value="Unassembled WGS sequence"/>
</dbReference>
<keyword evidence="2" id="KW-0812">Transmembrane</keyword>
<feature type="transmembrane region" description="Helical" evidence="2">
    <location>
        <begin position="24"/>
        <end position="43"/>
    </location>
</feature>
<protein>
    <submittedName>
        <fullName evidence="3">Uncharacterized protein</fullName>
    </submittedName>
</protein>
<evidence type="ECO:0000313" key="4">
    <source>
        <dbReference type="Proteomes" id="UP000076871"/>
    </source>
</evidence>
<evidence type="ECO:0000256" key="2">
    <source>
        <dbReference type="SAM" id="Phobius"/>
    </source>
</evidence>
<evidence type="ECO:0000256" key="1">
    <source>
        <dbReference type="SAM" id="MobiDB-lite"/>
    </source>
</evidence>
<proteinExistence type="predicted"/>
<gene>
    <name evidence="3" type="ORF">LAESUDRAFT_755249</name>
</gene>
<sequence length="181" mass="20331">MAMISRTLTDSVLITTTPNRTSRLWLTSFMIMLWLTTLLLPPITEPPLKIANTQPQQSIHGRWTLLEEIIPQGFQRPPNTDDVVDSSYLSEHWPFAEENISQLRLDGPRRDSPHRPSPSASSQQILHLTRDAMEDDAAARGVSASFEEVVASFRAVAVVGKQQEQRIAAAKQGRKGKKYRS</sequence>
<organism evidence="3 4">
    <name type="scientific">Laetiporus sulphureus 93-53</name>
    <dbReference type="NCBI Taxonomy" id="1314785"/>
    <lineage>
        <taxon>Eukaryota</taxon>
        <taxon>Fungi</taxon>
        <taxon>Dikarya</taxon>
        <taxon>Basidiomycota</taxon>
        <taxon>Agaricomycotina</taxon>
        <taxon>Agaricomycetes</taxon>
        <taxon>Polyporales</taxon>
        <taxon>Laetiporus</taxon>
    </lineage>
</organism>
<dbReference type="AlphaFoldDB" id="A0A165HE23"/>